<evidence type="ECO:0000313" key="3">
    <source>
        <dbReference type="Proteomes" id="UP001597183"/>
    </source>
</evidence>
<organism evidence="2 3">
    <name type="scientific">Actinoplanes sichuanensis</name>
    <dbReference type="NCBI Taxonomy" id="512349"/>
    <lineage>
        <taxon>Bacteria</taxon>
        <taxon>Bacillati</taxon>
        <taxon>Actinomycetota</taxon>
        <taxon>Actinomycetes</taxon>
        <taxon>Micromonosporales</taxon>
        <taxon>Micromonosporaceae</taxon>
        <taxon>Actinoplanes</taxon>
    </lineage>
</organism>
<dbReference type="Gene3D" id="3.30.559.10">
    <property type="entry name" value="Chloramphenicol acetyltransferase-like domain"/>
    <property type="match status" value="1"/>
</dbReference>
<dbReference type="Proteomes" id="UP001597183">
    <property type="component" value="Unassembled WGS sequence"/>
</dbReference>
<dbReference type="InterPro" id="IPR001242">
    <property type="entry name" value="Condensation_dom"/>
</dbReference>
<feature type="domain" description="Condensation" evidence="1">
    <location>
        <begin position="6"/>
        <end position="437"/>
    </location>
</feature>
<evidence type="ECO:0000259" key="1">
    <source>
        <dbReference type="Pfam" id="PF00668"/>
    </source>
</evidence>
<dbReference type="Gene3D" id="3.30.559.30">
    <property type="entry name" value="Nonribosomal peptide synthetase, condensation domain"/>
    <property type="match status" value="1"/>
</dbReference>
<protein>
    <submittedName>
        <fullName evidence="2">Condensation domain-containing protein</fullName>
    </submittedName>
</protein>
<comment type="caution">
    <text evidence="2">The sequence shown here is derived from an EMBL/GenBank/DDBJ whole genome shotgun (WGS) entry which is preliminary data.</text>
</comment>
<dbReference type="PANTHER" id="PTHR45527">
    <property type="entry name" value="NONRIBOSOMAL PEPTIDE SYNTHETASE"/>
    <property type="match status" value="1"/>
</dbReference>
<dbReference type="Pfam" id="PF00668">
    <property type="entry name" value="Condensation"/>
    <property type="match status" value="1"/>
</dbReference>
<dbReference type="RefSeq" id="WP_317786947.1">
    <property type="nucleotide sequence ID" value="NZ_AP028461.1"/>
</dbReference>
<accession>A0ABW4ANM2</accession>
<reference evidence="3" key="1">
    <citation type="journal article" date="2019" name="Int. J. Syst. Evol. Microbiol.">
        <title>The Global Catalogue of Microorganisms (GCM) 10K type strain sequencing project: providing services to taxonomists for standard genome sequencing and annotation.</title>
        <authorList>
            <consortium name="The Broad Institute Genomics Platform"/>
            <consortium name="The Broad Institute Genome Sequencing Center for Infectious Disease"/>
            <person name="Wu L."/>
            <person name="Ma J."/>
        </authorList>
    </citation>
    <scope>NUCLEOTIDE SEQUENCE [LARGE SCALE GENOMIC DNA]</scope>
    <source>
        <strain evidence="3">CCM 7526</strain>
    </source>
</reference>
<keyword evidence="3" id="KW-1185">Reference proteome</keyword>
<dbReference type="SUPFAM" id="SSF52777">
    <property type="entry name" value="CoA-dependent acyltransferases"/>
    <property type="match status" value="2"/>
</dbReference>
<gene>
    <name evidence="2" type="ORF">ACFQ5G_41490</name>
</gene>
<dbReference type="PANTHER" id="PTHR45527:SF1">
    <property type="entry name" value="FATTY ACID SYNTHASE"/>
    <property type="match status" value="1"/>
</dbReference>
<name>A0ABW4ANM2_9ACTN</name>
<dbReference type="EMBL" id="JBHTMK010000053">
    <property type="protein sequence ID" value="MFD1371840.1"/>
    <property type="molecule type" value="Genomic_DNA"/>
</dbReference>
<sequence>MSLQIETAPLTWAQKMHWHLYRSTPAGRRWRNNVLTYWPIPENAGIDDSVKALYRLADEYKGLRTYYPVAAGRVPVQVVVPEFAVPVVRCDVAGAPDEQAAAEAFVGRVLQRDLDLDVTPPIRAVLVVSGVRPRWLALIIHHISIDGTARQVLERSYGRHLAAVLRGAPAPMPRLTGPLADAALQAAPSGRRQSGASLRRWAAVAASMPTTTLPVAAGPVPGPLPTEGLLSSPGAAACERLARQWEVPVSAVFLGAYAAVLGRFLDNTRTAVNVYSSNRFSPDQADSVGCLYQTIPVVIENGLDEPVRTFMQRAQKALLDTYRFGRYDFDDFTDGRVREQFRSGRNVSVMPSFNFTSGGAPAGDGSVSSAGWSVTAIEHDLGDPFEFVVSVAGPEVRSAVRFDAALVEPETATGLISAVHRFLEVAAAHPGHTVGELLDAADTPILKRGTDWVRRDGSWIHLDALVDAATRHPAVTAAEVEVERDGSLTLHVAARPGLTAFGLRCHLAGALTALPGGVVPDMFVVTRAGDPAAPATRSDGREPDRRPFDTVRELAVEAALGRIRPDITWTASEPYLLQGGRTADVTRVLAELADAGLGGLTCTDLMGFRPLADLAEAAVVLRPEEAVRPLDHRRVRDAGHRSAPADVI</sequence>
<proteinExistence type="predicted"/>
<evidence type="ECO:0000313" key="2">
    <source>
        <dbReference type="EMBL" id="MFD1371840.1"/>
    </source>
</evidence>
<dbReference type="InterPro" id="IPR023213">
    <property type="entry name" value="CAT-like_dom_sf"/>
</dbReference>